<dbReference type="Proteomes" id="UP000184121">
    <property type="component" value="Unassembled WGS sequence"/>
</dbReference>
<evidence type="ECO:0000313" key="3">
    <source>
        <dbReference type="Proteomes" id="UP000184121"/>
    </source>
</evidence>
<keyword evidence="3" id="KW-1185">Reference proteome</keyword>
<dbReference type="AlphaFoldDB" id="A0A1M7DD67"/>
<name>A0A1M7DD67_9FLAO</name>
<dbReference type="EMBL" id="FRBY01000002">
    <property type="protein sequence ID" value="SHL77466.1"/>
    <property type="molecule type" value="Genomic_DNA"/>
</dbReference>
<evidence type="ECO:0000256" key="1">
    <source>
        <dbReference type="SAM" id="MobiDB-lite"/>
    </source>
</evidence>
<sequence>MPREINEDFGLDDRNFHPEEQLIHSVSKKKRNKRLKQELETELDKDPDDVLDDALDDDLKNFSDEDFDKKDKSDS</sequence>
<dbReference type="RefSeq" id="WP_072970959.1">
    <property type="nucleotide sequence ID" value="NZ_FRBY01000002.1"/>
</dbReference>
<evidence type="ECO:0000313" key="2">
    <source>
        <dbReference type="EMBL" id="SHL77466.1"/>
    </source>
</evidence>
<reference evidence="3" key="1">
    <citation type="submission" date="2016-11" db="EMBL/GenBank/DDBJ databases">
        <authorList>
            <person name="Varghese N."/>
            <person name="Submissions S."/>
        </authorList>
    </citation>
    <scope>NUCLEOTIDE SEQUENCE [LARGE SCALE GENOMIC DNA]</scope>
    <source>
        <strain evidence="3">DSM 1811</strain>
    </source>
</reference>
<gene>
    <name evidence="2" type="ORF">SAMN05444366_1511</name>
</gene>
<accession>A0A1M7DD67</accession>
<organism evidence="2 3">
    <name type="scientific">Flavobacterium saccharophilum</name>
    <dbReference type="NCBI Taxonomy" id="29534"/>
    <lineage>
        <taxon>Bacteria</taxon>
        <taxon>Pseudomonadati</taxon>
        <taxon>Bacteroidota</taxon>
        <taxon>Flavobacteriia</taxon>
        <taxon>Flavobacteriales</taxon>
        <taxon>Flavobacteriaceae</taxon>
        <taxon>Flavobacterium</taxon>
    </lineage>
</organism>
<feature type="region of interest" description="Disordered" evidence="1">
    <location>
        <begin position="56"/>
        <end position="75"/>
    </location>
</feature>
<dbReference type="OrthoDB" id="9960289at2"/>
<feature type="compositionally biased region" description="Basic and acidic residues" evidence="1">
    <location>
        <begin position="57"/>
        <end position="75"/>
    </location>
</feature>
<protein>
    <submittedName>
        <fullName evidence="2">Uncharacterized protein</fullName>
    </submittedName>
</protein>
<proteinExistence type="predicted"/>